<gene>
    <name evidence="2" type="primary">NUDCD2</name>
    <name evidence="2" type="ORF">NPIL_547581</name>
</gene>
<reference evidence="2" key="1">
    <citation type="submission" date="2020-08" db="EMBL/GenBank/DDBJ databases">
        <title>Multicomponent nature underlies the extraordinary mechanical properties of spider dragline silk.</title>
        <authorList>
            <person name="Kono N."/>
            <person name="Nakamura H."/>
            <person name="Mori M."/>
            <person name="Yoshida Y."/>
            <person name="Ohtoshi R."/>
            <person name="Malay A.D."/>
            <person name="Moran D.A.P."/>
            <person name="Tomita M."/>
            <person name="Numata K."/>
            <person name="Arakawa K."/>
        </authorList>
    </citation>
    <scope>NUCLEOTIDE SEQUENCE</scope>
</reference>
<evidence type="ECO:0000313" key="2">
    <source>
        <dbReference type="EMBL" id="GFT98448.1"/>
    </source>
</evidence>
<dbReference type="GO" id="GO:0006457">
    <property type="term" value="P:protein folding"/>
    <property type="evidence" value="ECO:0007669"/>
    <property type="project" value="TreeGrafter"/>
</dbReference>
<dbReference type="PROSITE" id="PS51203">
    <property type="entry name" value="CS"/>
    <property type="match status" value="1"/>
</dbReference>
<dbReference type="SUPFAM" id="SSF49764">
    <property type="entry name" value="HSP20-like chaperones"/>
    <property type="match status" value="1"/>
</dbReference>
<dbReference type="PANTHER" id="PTHR12356">
    <property type="entry name" value="NUCLEAR MOVEMENT PROTEIN NUDC"/>
    <property type="match status" value="1"/>
</dbReference>
<dbReference type="Proteomes" id="UP000887013">
    <property type="component" value="Unassembled WGS sequence"/>
</dbReference>
<dbReference type="GO" id="GO:0005737">
    <property type="term" value="C:cytoplasm"/>
    <property type="evidence" value="ECO:0007669"/>
    <property type="project" value="TreeGrafter"/>
</dbReference>
<dbReference type="GO" id="GO:0051082">
    <property type="term" value="F:unfolded protein binding"/>
    <property type="evidence" value="ECO:0007669"/>
    <property type="project" value="TreeGrafter"/>
</dbReference>
<protein>
    <submittedName>
        <fullName evidence="2">NudC domain-containing protein 2</fullName>
    </submittedName>
</protein>
<dbReference type="AlphaFoldDB" id="A0A8X6PZS6"/>
<dbReference type="Gene3D" id="2.60.40.790">
    <property type="match status" value="1"/>
</dbReference>
<organism evidence="2 3">
    <name type="scientific">Nephila pilipes</name>
    <name type="common">Giant wood spider</name>
    <name type="synonym">Nephila maculata</name>
    <dbReference type="NCBI Taxonomy" id="299642"/>
    <lineage>
        <taxon>Eukaryota</taxon>
        <taxon>Metazoa</taxon>
        <taxon>Ecdysozoa</taxon>
        <taxon>Arthropoda</taxon>
        <taxon>Chelicerata</taxon>
        <taxon>Arachnida</taxon>
        <taxon>Araneae</taxon>
        <taxon>Araneomorphae</taxon>
        <taxon>Entelegynae</taxon>
        <taxon>Araneoidea</taxon>
        <taxon>Nephilidae</taxon>
        <taxon>Nephila</taxon>
    </lineage>
</organism>
<dbReference type="EMBL" id="BMAW01075771">
    <property type="protein sequence ID" value="GFT98448.1"/>
    <property type="molecule type" value="Genomic_DNA"/>
</dbReference>
<sequence length="161" mass="18592">MPLSHFDERSGIVSVDTPWGRWWQTVSEVFIEVDIPPGTPGKDCKVTITPDHIVCRVKDKEMFSGKFHKIVQADDCTWTVEERKKILILLEKAEKFQKENLWVSLLEGQYVADPLKQHEMLKKLDLEKFQTEHPGFDFSGADLSKCYDAVPFIPNNQPNDM</sequence>
<comment type="caution">
    <text evidence="2">The sequence shown here is derived from an EMBL/GenBank/DDBJ whole genome shotgun (WGS) entry which is preliminary data.</text>
</comment>
<dbReference type="PANTHER" id="PTHR12356:SF18">
    <property type="entry name" value="NUDC DOMAIN-CONTAINING PROTEIN 2"/>
    <property type="match status" value="1"/>
</dbReference>
<dbReference type="Gene3D" id="1.20.5.740">
    <property type="entry name" value="Single helix bin"/>
    <property type="match status" value="1"/>
</dbReference>
<accession>A0A8X6PZS6</accession>
<dbReference type="Pfam" id="PF04969">
    <property type="entry name" value="CS"/>
    <property type="match status" value="1"/>
</dbReference>
<dbReference type="InterPro" id="IPR008978">
    <property type="entry name" value="HSP20-like_chaperone"/>
</dbReference>
<feature type="domain" description="CS" evidence="1">
    <location>
        <begin position="15"/>
        <end position="106"/>
    </location>
</feature>
<name>A0A8X6PZS6_NEPPI</name>
<dbReference type="OrthoDB" id="515366at2759"/>
<dbReference type="InterPro" id="IPR037898">
    <property type="entry name" value="NudC_fam"/>
</dbReference>
<keyword evidence="3" id="KW-1185">Reference proteome</keyword>
<proteinExistence type="predicted"/>
<evidence type="ECO:0000259" key="1">
    <source>
        <dbReference type="PROSITE" id="PS51203"/>
    </source>
</evidence>
<evidence type="ECO:0000313" key="3">
    <source>
        <dbReference type="Proteomes" id="UP000887013"/>
    </source>
</evidence>
<dbReference type="InterPro" id="IPR007052">
    <property type="entry name" value="CS_dom"/>
</dbReference>